<reference evidence="1 2" key="1">
    <citation type="journal article" date="2023" name="G3 (Bethesda)">
        <title>A chromosome-level genome assembly of Zasmidium syzygii isolated from banana leaves.</title>
        <authorList>
            <person name="van Westerhoven A.C."/>
            <person name="Mehrabi R."/>
            <person name="Talebi R."/>
            <person name="Steentjes M.B.F."/>
            <person name="Corcolon B."/>
            <person name="Chong P.A."/>
            <person name="Kema G.H.J."/>
            <person name="Seidl M.F."/>
        </authorList>
    </citation>
    <scope>NUCLEOTIDE SEQUENCE [LARGE SCALE GENOMIC DNA]</scope>
    <source>
        <strain evidence="1 2">P124</strain>
    </source>
</reference>
<accession>A0ABR0EX27</accession>
<evidence type="ECO:0000313" key="1">
    <source>
        <dbReference type="EMBL" id="KAK4505403.1"/>
    </source>
</evidence>
<sequence length="153" mass="17954">MNAQTRSQFLLLPRELRDTIYEFAMINDLETFSEHLSKPSLLHVCRQTHEEYADIFFNGNLLRLETYSGQPPSWTSVQSRDEKQEIFENCVFRNLTDFWSLGSARRFCQRRFDNLGGDLKVGILSVSTVAGLRRWQWNMQRADEEEGREHCSG</sequence>
<keyword evidence="2" id="KW-1185">Reference proteome</keyword>
<comment type="caution">
    <text evidence="1">The sequence shown here is derived from an EMBL/GenBank/DDBJ whole genome shotgun (WGS) entry which is preliminary data.</text>
</comment>
<dbReference type="Proteomes" id="UP001305779">
    <property type="component" value="Unassembled WGS sequence"/>
</dbReference>
<dbReference type="EMBL" id="JAXOVC010000002">
    <property type="protein sequence ID" value="KAK4505403.1"/>
    <property type="molecule type" value="Genomic_DNA"/>
</dbReference>
<evidence type="ECO:0000313" key="2">
    <source>
        <dbReference type="Proteomes" id="UP001305779"/>
    </source>
</evidence>
<evidence type="ECO:0008006" key="3">
    <source>
        <dbReference type="Google" id="ProtNLM"/>
    </source>
</evidence>
<protein>
    <recommendedName>
        <fullName evidence="3">F-box domain-containing protein</fullName>
    </recommendedName>
</protein>
<gene>
    <name evidence="1" type="ORF">PRZ48_003366</name>
</gene>
<organism evidence="1 2">
    <name type="scientific">Zasmidium cellare</name>
    <name type="common">Wine cellar mold</name>
    <name type="synonym">Racodium cellare</name>
    <dbReference type="NCBI Taxonomy" id="395010"/>
    <lineage>
        <taxon>Eukaryota</taxon>
        <taxon>Fungi</taxon>
        <taxon>Dikarya</taxon>
        <taxon>Ascomycota</taxon>
        <taxon>Pezizomycotina</taxon>
        <taxon>Dothideomycetes</taxon>
        <taxon>Dothideomycetidae</taxon>
        <taxon>Mycosphaerellales</taxon>
        <taxon>Mycosphaerellaceae</taxon>
        <taxon>Zasmidium</taxon>
    </lineage>
</organism>
<proteinExistence type="predicted"/>
<name>A0ABR0EX27_ZASCE</name>